<dbReference type="Gene3D" id="3.30.450.40">
    <property type="match status" value="1"/>
</dbReference>
<evidence type="ECO:0000313" key="9">
    <source>
        <dbReference type="Proteomes" id="UP000185568"/>
    </source>
</evidence>
<dbReference type="EMBL" id="MSDU01000025">
    <property type="protein sequence ID" value="OLN22049.1"/>
    <property type="molecule type" value="Genomic_DNA"/>
</dbReference>
<keyword evidence="9" id="KW-1185">Reference proteome</keyword>
<dbReference type="PANTHER" id="PTHR30136:SF24">
    <property type="entry name" value="HTH-TYPE TRANSCRIPTIONAL REPRESSOR ALLR"/>
    <property type="match status" value="1"/>
</dbReference>
<dbReference type="OrthoDB" id="9778379at2"/>
<keyword evidence="2" id="KW-0238">DNA-binding</keyword>
<protein>
    <recommendedName>
        <fullName evidence="5">Glycerol operon regulatory protein</fullName>
    </recommendedName>
</protein>
<evidence type="ECO:0000256" key="1">
    <source>
        <dbReference type="ARBA" id="ARBA00023015"/>
    </source>
</evidence>
<dbReference type="Gene3D" id="1.10.10.10">
    <property type="entry name" value="Winged helix-like DNA-binding domain superfamily/Winged helix DNA-binding domain"/>
    <property type="match status" value="1"/>
</dbReference>
<dbReference type="InterPro" id="IPR036388">
    <property type="entry name" value="WH-like_DNA-bd_sf"/>
</dbReference>
<dbReference type="RefSeq" id="WP_075398891.1">
    <property type="nucleotide sequence ID" value="NZ_MSDU01000025.1"/>
</dbReference>
<evidence type="ECO:0000256" key="3">
    <source>
        <dbReference type="ARBA" id="ARBA00023163"/>
    </source>
</evidence>
<dbReference type="InterPro" id="IPR036390">
    <property type="entry name" value="WH_DNA-bd_sf"/>
</dbReference>
<dbReference type="SUPFAM" id="SSF55781">
    <property type="entry name" value="GAF domain-like"/>
    <property type="match status" value="1"/>
</dbReference>
<evidence type="ECO:0000256" key="5">
    <source>
        <dbReference type="ARBA" id="ARBA00070406"/>
    </source>
</evidence>
<dbReference type="STRING" id="1714264.BTO30_11555"/>
<dbReference type="GO" id="GO:0003677">
    <property type="term" value="F:DNA binding"/>
    <property type="evidence" value="ECO:0007669"/>
    <property type="project" value="UniProtKB-KW"/>
</dbReference>
<dbReference type="SMART" id="SM00346">
    <property type="entry name" value="HTH_ICLR"/>
    <property type="match status" value="1"/>
</dbReference>
<dbReference type="PROSITE" id="PS51077">
    <property type="entry name" value="HTH_ICLR"/>
    <property type="match status" value="1"/>
</dbReference>
<keyword evidence="3" id="KW-0804">Transcription</keyword>
<dbReference type="PROSITE" id="PS51078">
    <property type="entry name" value="ICLR_ED"/>
    <property type="match status" value="1"/>
</dbReference>
<reference evidence="8 9" key="1">
    <citation type="submission" date="2016-12" db="EMBL/GenBank/DDBJ databases">
        <title>Domibacillus antri genome sequencing.</title>
        <authorList>
            <person name="Verma A."/>
            <person name="Krishnamurthi S."/>
        </authorList>
    </citation>
    <scope>NUCLEOTIDE SEQUENCE [LARGE SCALE GENOMIC DNA]</scope>
    <source>
        <strain evidence="8 9">XD80</strain>
    </source>
</reference>
<dbReference type="GO" id="GO:0003700">
    <property type="term" value="F:DNA-binding transcription factor activity"/>
    <property type="evidence" value="ECO:0007669"/>
    <property type="project" value="TreeGrafter"/>
</dbReference>
<dbReference type="FunFam" id="1.10.10.10:FF:000056">
    <property type="entry name" value="IclR family transcriptional regulator"/>
    <property type="match status" value="1"/>
</dbReference>
<sequence>MSRITSLENALLILKSFSINQPEMSVTDVSKLLGVSKSTAHRLLSSLAAEGFVVKDHQTHLYSPGSSILALTNIVNSQIHILNEATPVLNMLVESTGENAHLAILEGLDIIYLQTIDGTYPSDDFIHIGRRHPAFCTSSGQAILAFEPEAAGESAKHLTSYTKKTITSIDQFNKRLLQIRQNGYTFCEQEFREQITGIGATVFNKKKKAIASINITADPKRAASPILQKRYITAVQEAARQMTDIVTFRQKGAKR</sequence>
<dbReference type="AlphaFoldDB" id="A0A1Q8Q3X8"/>
<name>A0A1Q8Q3X8_9BACI</name>
<dbReference type="Proteomes" id="UP000185568">
    <property type="component" value="Unassembled WGS sequence"/>
</dbReference>
<evidence type="ECO:0000313" key="8">
    <source>
        <dbReference type="EMBL" id="OLN22049.1"/>
    </source>
</evidence>
<dbReference type="InterPro" id="IPR050707">
    <property type="entry name" value="HTH_MetabolicPath_Reg"/>
</dbReference>
<dbReference type="SUPFAM" id="SSF46785">
    <property type="entry name" value="Winged helix' DNA-binding domain"/>
    <property type="match status" value="1"/>
</dbReference>
<dbReference type="InterPro" id="IPR005471">
    <property type="entry name" value="Tscrpt_reg_IclR_N"/>
</dbReference>
<dbReference type="InterPro" id="IPR011991">
    <property type="entry name" value="ArsR-like_HTH"/>
</dbReference>
<comment type="caution">
    <text evidence="8">The sequence shown here is derived from an EMBL/GenBank/DDBJ whole genome shotgun (WGS) entry which is preliminary data.</text>
</comment>
<dbReference type="Pfam" id="PF09339">
    <property type="entry name" value="HTH_IclR"/>
    <property type="match status" value="1"/>
</dbReference>
<proteinExistence type="predicted"/>
<dbReference type="CDD" id="cd00090">
    <property type="entry name" value="HTH_ARSR"/>
    <property type="match status" value="1"/>
</dbReference>
<evidence type="ECO:0000259" key="6">
    <source>
        <dbReference type="PROSITE" id="PS51077"/>
    </source>
</evidence>
<dbReference type="GO" id="GO:0045892">
    <property type="term" value="P:negative regulation of DNA-templated transcription"/>
    <property type="evidence" value="ECO:0007669"/>
    <property type="project" value="UniProtKB-ARBA"/>
</dbReference>
<evidence type="ECO:0000256" key="4">
    <source>
        <dbReference type="ARBA" id="ARBA00058938"/>
    </source>
</evidence>
<dbReference type="PANTHER" id="PTHR30136">
    <property type="entry name" value="HELIX-TURN-HELIX TRANSCRIPTIONAL REGULATOR, ICLR FAMILY"/>
    <property type="match status" value="1"/>
</dbReference>
<dbReference type="InterPro" id="IPR014757">
    <property type="entry name" value="Tscrpt_reg_IclR_C"/>
</dbReference>
<accession>A0A1Q8Q3X8</accession>
<organism evidence="8 9">
    <name type="scientific">Domibacillus antri</name>
    <dbReference type="NCBI Taxonomy" id="1714264"/>
    <lineage>
        <taxon>Bacteria</taxon>
        <taxon>Bacillati</taxon>
        <taxon>Bacillota</taxon>
        <taxon>Bacilli</taxon>
        <taxon>Bacillales</taxon>
        <taxon>Bacillaceae</taxon>
        <taxon>Domibacillus</taxon>
    </lineage>
</organism>
<feature type="domain" description="IclR-ED" evidence="7">
    <location>
        <begin position="67"/>
        <end position="248"/>
    </location>
</feature>
<keyword evidence="1" id="KW-0805">Transcription regulation</keyword>
<dbReference type="Pfam" id="PF01614">
    <property type="entry name" value="IclR_C"/>
    <property type="match status" value="1"/>
</dbReference>
<feature type="domain" description="HTH iclR-type" evidence="6">
    <location>
        <begin position="4"/>
        <end position="66"/>
    </location>
</feature>
<gene>
    <name evidence="8" type="ORF">BTO30_11555</name>
</gene>
<evidence type="ECO:0000256" key="2">
    <source>
        <dbReference type="ARBA" id="ARBA00023125"/>
    </source>
</evidence>
<dbReference type="InterPro" id="IPR029016">
    <property type="entry name" value="GAF-like_dom_sf"/>
</dbReference>
<evidence type="ECO:0000259" key="7">
    <source>
        <dbReference type="PROSITE" id="PS51078"/>
    </source>
</evidence>
<comment type="function">
    <text evidence="4">May be an activator protein for the gylABX operon.</text>
</comment>